<protein>
    <submittedName>
        <fullName evidence="2">Acetyl xylan esterase (AXE1)</fullName>
    </submittedName>
</protein>
<evidence type="ECO:0000313" key="3">
    <source>
        <dbReference type="Proteomes" id="UP000316304"/>
    </source>
</evidence>
<dbReference type="SUPFAM" id="SSF53474">
    <property type="entry name" value="alpha/beta-Hydrolases"/>
    <property type="match status" value="2"/>
</dbReference>
<evidence type="ECO:0000313" key="2">
    <source>
        <dbReference type="EMBL" id="TWU25292.1"/>
    </source>
</evidence>
<gene>
    <name evidence="2" type="ORF">Pla52o_15910</name>
</gene>
<organism evidence="2 3">
    <name type="scientific">Novipirellula galeiformis</name>
    <dbReference type="NCBI Taxonomy" id="2528004"/>
    <lineage>
        <taxon>Bacteria</taxon>
        <taxon>Pseudomonadati</taxon>
        <taxon>Planctomycetota</taxon>
        <taxon>Planctomycetia</taxon>
        <taxon>Pirellulales</taxon>
        <taxon>Pirellulaceae</taxon>
        <taxon>Novipirellula</taxon>
    </lineage>
</organism>
<comment type="caution">
    <text evidence="2">The sequence shown here is derived from an EMBL/GenBank/DDBJ whole genome shotgun (WGS) entry which is preliminary data.</text>
</comment>
<dbReference type="EMBL" id="SJPT01000002">
    <property type="protein sequence ID" value="TWU25292.1"/>
    <property type="molecule type" value="Genomic_DNA"/>
</dbReference>
<accession>A0A5C6CLS1</accession>
<dbReference type="PANTHER" id="PTHR47381">
    <property type="entry name" value="ALPHA/BETA-HYDROLASES SUPERFAMILY PROTEIN"/>
    <property type="match status" value="1"/>
</dbReference>
<dbReference type="RefSeq" id="WP_146593943.1">
    <property type="nucleotide sequence ID" value="NZ_SJPT01000002.1"/>
</dbReference>
<sequence>MNHRIRSFFVIGVAILIAISVGTTHLRADGTSLYGSVSQTGEGISQSSLAAPLAADRWEATLEQRREQWREMIGLSPLPERSPLQATVTGTLDRGDYVVEKIHFQSFAGAHVTGNLYRPAKVEGKLPAVLYLCGHTKGKVNNPYQQNPRWFGQHGYIALVLDPIQLGECQGYHHGTNRGTHWEWPSRGYTPLGTEVWNGMRALDYLSTRSDVDPERFGVTGLSGGGVVSWALGAADDRLKVVVPVCQSGSVAGVAQDRSVEGHCDCAFWINYHQWGWPDLGALIAPRAFLIASGSEDLLWRPRHYRDVAHRIRHQYVALDASDHFNLVEDLTPHGYTPKLRKAVFTFFNTHLKNDPTPVEDDVTDFLEPEENLLVFAGELPKNDTLIDADKHIVHRAALPEISSQDEWIEHRDQAIRKLRGTTFQSISKAASPSYLGRRDDGQAKPNVAYDTLLFRTSDDIDLQIRLRRYTDASAGAPAVVYAMQPDSTRTFAGGGSSRPGIPAPVMTAGVEVRGTGITSIGPGYYSTLRRTYPMLGQSLPERQTSDLIEAFGLVRQRLNSGPTALYGRGSTAPTAIYAAVLNPEVSEVILAAPPESHEDSDTPEFLGVLRVGDLPHNLALVYPRPITIIGKLPPAYEWTRDLYKKLGAEDKFRVISSTGAWKPWQ</sequence>
<keyword evidence="3" id="KW-1185">Reference proteome</keyword>
<evidence type="ECO:0000259" key="1">
    <source>
        <dbReference type="Pfam" id="PF05448"/>
    </source>
</evidence>
<dbReference type="InterPro" id="IPR008391">
    <property type="entry name" value="AXE1_dom"/>
</dbReference>
<proteinExistence type="predicted"/>
<name>A0A5C6CLS1_9BACT</name>
<dbReference type="Pfam" id="PF05448">
    <property type="entry name" value="AXE1"/>
    <property type="match status" value="1"/>
</dbReference>
<dbReference type="Gene3D" id="3.40.50.1820">
    <property type="entry name" value="alpha/beta hydrolase"/>
    <property type="match status" value="2"/>
</dbReference>
<dbReference type="AlphaFoldDB" id="A0A5C6CLS1"/>
<dbReference type="Proteomes" id="UP000316304">
    <property type="component" value="Unassembled WGS sequence"/>
</dbReference>
<reference evidence="2 3" key="1">
    <citation type="submission" date="2019-02" db="EMBL/GenBank/DDBJ databases">
        <title>Deep-cultivation of Planctomycetes and their phenomic and genomic characterization uncovers novel biology.</title>
        <authorList>
            <person name="Wiegand S."/>
            <person name="Jogler M."/>
            <person name="Boedeker C."/>
            <person name="Pinto D."/>
            <person name="Vollmers J."/>
            <person name="Rivas-Marin E."/>
            <person name="Kohn T."/>
            <person name="Peeters S.H."/>
            <person name="Heuer A."/>
            <person name="Rast P."/>
            <person name="Oberbeckmann S."/>
            <person name="Bunk B."/>
            <person name="Jeske O."/>
            <person name="Meyerdierks A."/>
            <person name="Storesund J.E."/>
            <person name="Kallscheuer N."/>
            <person name="Luecker S."/>
            <person name="Lage O.M."/>
            <person name="Pohl T."/>
            <person name="Merkel B.J."/>
            <person name="Hornburger P."/>
            <person name="Mueller R.-W."/>
            <person name="Bruemmer F."/>
            <person name="Labrenz M."/>
            <person name="Spormann A.M."/>
            <person name="Op Den Camp H."/>
            <person name="Overmann J."/>
            <person name="Amann R."/>
            <person name="Jetten M.S.M."/>
            <person name="Mascher T."/>
            <person name="Medema M.H."/>
            <person name="Devos D.P."/>
            <person name="Kaster A.-K."/>
            <person name="Ovreas L."/>
            <person name="Rohde M."/>
            <person name="Galperin M.Y."/>
            <person name="Jogler C."/>
        </authorList>
    </citation>
    <scope>NUCLEOTIDE SEQUENCE [LARGE SCALE GENOMIC DNA]</scope>
    <source>
        <strain evidence="2 3">Pla52o</strain>
    </source>
</reference>
<dbReference type="PANTHER" id="PTHR47381:SF3">
    <property type="entry name" value="ALPHA_BETA-HYDROLASES SUPERFAMILY PROTEIN"/>
    <property type="match status" value="1"/>
</dbReference>
<feature type="domain" description="Acetyl xylan esterase" evidence="1">
    <location>
        <begin position="101"/>
        <end position="245"/>
    </location>
</feature>
<dbReference type="OrthoDB" id="244125at2"/>
<dbReference type="InterPro" id="IPR029058">
    <property type="entry name" value="AB_hydrolase_fold"/>
</dbReference>